<feature type="region of interest" description="Disordered" evidence="1">
    <location>
        <begin position="56"/>
        <end position="87"/>
    </location>
</feature>
<keyword evidence="3" id="KW-1185">Reference proteome</keyword>
<accession>A0ABU7DC53</accession>
<feature type="compositionally biased region" description="Basic and acidic residues" evidence="1">
    <location>
        <begin position="73"/>
        <end position="82"/>
    </location>
</feature>
<evidence type="ECO:0000313" key="3">
    <source>
        <dbReference type="Proteomes" id="UP001352852"/>
    </source>
</evidence>
<gene>
    <name evidence="2" type="ORF">CHARACLAT_033342</name>
</gene>
<sequence length="117" mass="12502">MSAGAYPITVRFHQTEELTCSLCLGLCCPHQATLAQTTVQLSSSCGEPAQKHTGWIQKTQSEASRKATVAAHESGEASKENSEGSSVKARRLNLVEKKKGLQSGQLAGILLLQLDVH</sequence>
<evidence type="ECO:0000256" key="1">
    <source>
        <dbReference type="SAM" id="MobiDB-lite"/>
    </source>
</evidence>
<reference evidence="2 3" key="1">
    <citation type="submission" date="2021-06" db="EMBL/GenBank/DDBJ databases">
        <authorList>
            <person name="Palmer J.M."/>
        </authorList>
    </citation>
    <scope>NUCLEOTIDE SEQUENCE [LARGE SCALE GENOMIC DNA]</scope>
    <source>
        <strain evidence="2 3">CL_MEX2019</strain>
        <tissue evidence="2">Muscle</tissue>
    </source>
</reference>
<organism evidence="2 3">
    <name type="scientific">Characodon lateralis</name>
    <dbReference type="NCBI Taxonomy" id="208331"/>
    <lineage>
        <taxon>Eukaryota</taxon>
        <taxon>Metazoa</taxon>
        <taxon>Chordata</taxon>
        <taxon>Craniata</taxon>
        <taxon>Vertebrata</taxon>
        <taxon>Euteleostomi</taxon>
        <taxon>Actinopterygii</taxon>
        <taxon>Neopterygii</taxon>
        <taxon>Teleostei</taxon>
        <taxon>Neoteleostei</taxon>
        <taxon>Acanthomorphata</taxon>
        <taxon>Ovalentaria</taxon>
        <taxon>Atherinomorphae</taxon>
        <taxon>Cyprinodontiformes</taxon>
        <taxon>Goodeidae</taxon>
        <taxon>Characodon</taxon>
    </lineage>
</organism>
<dbReference type="Proteomes" id="UP001352852">
    <property type="component" value="Unassembled WGS sequence"/>
</dbReference>
<comment type="caution">
    <text evidence="2">The sequence shown here is derived from an EMBL/GenBank/DDBJ whole genome shotgun (WGS) entry which is preliminary data.</text>
</comment>
<protein>
    <submittedName>
        <fullName evidence="2">Uncharacterized protein</fullName>
    </submittedName>
</protein>
<evidence type="ECO:0000313" key="2">
    <source>
        <dbReference type="EMBL" id="MED6272721.1"/>
    </source>
</evidence>
<proteinExistence type="predicted"/>
<dbReference type="EMBL" id="JAHUTJ010023344">
    <property type="protein sequence ID" value="MED6272721.1"/>
    <property type="molecule type" value="Genomic_DNA"/>
</dbReference>
<name>A0ABU7DC53_9TELE</name>